<organism evidence="2 3">
    <name type="scientific">Gonapodya prolifera (strain JEL478)</name>
    <name type="common">Monoblepharis prolifera</name>
    <dbReference type="NCBI Taxonomy" id="1344416"/>
    <lineage>
        <taxon>Eukaryota</taxon>
        <taxon>Fungi</taxon>
        <taxon>Fungi incertae sedis</taxon>
        <taxon>Chytridiomycota</taxon>
        <taxon>Chytridiomycota incertae sedis</taxon>
        <taxon>Monoblepharidomycetes</taxon>
        <taxon>Monoblepharidales</taxon>
        <taxon>Gonapodyaceae</taxon>
        <taxon>Gonapodya</taxon>
    </lineage>
</organism>
<dbReference type="Proteomes" id="UP000070544">
    <property type="component" value="Unassembled WGS sequence"/>
</dbReference>
<dbReference type="InterPro" id="IPR027417">
    <property type="entry name" value="P-loop_NTPase"/>
</dbReference>
<dbReference type="SMART" id="SM00173">
    <property type="entry name" value="RAS"/>
    <property type="match status" value="1"/>
</dbReference>
<evidence type="ECO:0000313" key="2">
    <source>
        <dbReference type="EMBL" id="KXS20298.1"/>
    </source>
</evidence>
<dbReference type="InterPro" id="IPR001806">
    <property type="entry name" value="Small_GTPase"/>
</dbReference>
<proteinExistence type="predicted"/>
<keyword evidence="1" id="KW-0547">Nucleotide-binding</keyword>
<dbReference type="OrthoDB" id="25896at2759"/>
<keyword evidence="2" id="KW-0378">Hydrolase</keyword>
<dbReference type="SUPFAM" id="SSF52540">
    <property type="entry name" value="P-loop containing nucleoside triphosphate hydrolases"/>
    <property type="match status" value="1"/>
</dbReference>
<dbReference type="Gene3D" id="3.40.50.300">
    <property type="entry name" value="P-loop containing nucleotide triphosphate hydrolases"/>
    <property type="match status" value="1"/>
</dbReference>
<name>A0A139AUA2_GONPJ</name>
<dbReference type="GO" id="GO:0005525">
    <property type="term" value="F:GTP binding"/>
    <property type="evidence" value="ECO:0007669"/>
    <property type="project" value="InterPro"/>
</dbReference>
<dbReference type="AlphaFoldDB" id="A0A139AUA2"/>
<dbReference type="GO" id="GO:0003924">
    <property type="term" value="F:GTPase activity"/>
    <property type="evidence" value="ECO:0007669"/>
    <property type="project" value="InterPro"/>
</dbReference>
<protein>
    <submittedName>
        <fullName evidence="2">p-loop containing nucleoside triphosphate hydrolase protein</fullName>
    </submittedName>
</protein>
<evidence type="ECO:0000313" key="3">
    <source>
        <dbReference type="Proteomes" id="UP000070544"/>
    </source>
</evidence>
<dbReference type="EMBL" id="KQ965736">
    <property type="protein sequence ID" value="KXS20298.1"/>
    <property type="molecule type" value="Genomic_DNA"/>
</dbReference>
<gene>
    <name evidence="2" type="ORF">M427DRAFT_28567</name>
</gene>
<keyword evidence="3" id="KW-1185">Reference proteome</keyword>
<sequence length="264" mass="28717">MLSKTKSKGSFGSRLQRALSSTFGDQSEEDADGFVPEYDFGFDIAVLGVAGVGKSSLLAKECGFAPPATRSLGIHFMERTYDTLGSVVRVRFLDVDGGALDLGCNVCRDAAAIILCYDVTNRSTFDAIPNILSAVKSTSVPTSHQPLFTLVGTKNEDPSLRAVYLDEAAEFAEDNDLELYETSAVLDGSETADAFAQIVTGVCKLVEVQDEDGGVTMNLDPVVLYERNMHLHRPLTATERIRMRGAKRARVAETQDETEECDWL</sequence>
<dbReference type="PROSITE" id="PS51419">
    <property type="entry name" value="RAB"/>
    <property type="match status" value="1"/>
</dbReference>
<dbReference type="Pfam" id="PF00071">
    <property type="entry name" value="Ras"/>
    <property type="match status" value="1"/>
</dbReference>
<reference evidence="2 3" key="1">
    <citation type="journal article" date="2015" name="Genome Biol. Evol.">
        <title>Phylogenomic analyses indicate that early fungi evolved digesting cell walls of algal ancestors of land plants.</title>
        <authorList>
            <person name="Chang Y."/>
            <person name="Wang S."/>
            <person name="Sekimoto S."/>
            <person name="Aerts A.L."/>
            <person name="Choi C."/>
            <person name="Clum A."/>
            <person name="LaButti K.M."/>
            <person name="Lindquist E.A."/>
            <person name="Yee Ngan C."/>
            <person name="Ohm R.A."/>
            <person name="Salamov A.A."/>
            <person name="Grigoriev I.V."/>
            <person name="Spatafora J.W."/>
            <person name="Berbee M.L."/>
        </authorList>
    </citation>
    <scope>NUCLEOTIDE SEQUENCE [LARGE SCALE GENOMIC DNA]</scope>
    <source>
        <strain evidence="2 3">JEL478</strain>
    </source>
</reference>
<dbReference type="STRING" id="1344416.A0A139AUA2"/>
<evidence type="ECO:0000256" key="1">
    <source>
        <dbReference type="ARBA" id="ARBA00022741"/>
    </source>
</evidence>
<dbReference type="PANTHER" id="PTHR47978">
    <property type="match status" value="1"/>
</dbReference>
<accession>A0A139AUA2</accession>
<dbReference type="SMART" id="SM00175">
    <property type="entry name" value="RAB"/>
    <property type="match status" value="1"/>
</dbReference>